<dbReference type="Proteomes" id="UP000199207">
    <property type="component" value="Unassembled WGS sequence"/>
</dbReference>
<keyword evidence="3" id="KW-1185">Reference proteome</keyword>
<dbReference type="SUPFAM" id="SSF51695">
    <property type="entry name" value="PLC-like phosphodiesterases"/>
    <property type="match status" value="1"/>
</dbReference>
<dbReference type="PANTHER" id="PTHR46211:SF1">
    <property type="entry name" value="GLYCEROPHOSPHODIESTER PHOSPHODIESTERASE, CYTOPLASMIC"/>
    <property type="match status" value="1"/>
</dbReference>
<dbReference type="EMBL" id="FOLM01000009">
    <property type="protein sequence ID" value="SFD07433.1"/>
    <property type="molecule type" value="Genomic_DNA"/>
</dbReference>
<gene>
    <name evidence="2" type="ORF">SAMN05421773_109101</name>
</gene>
<sequence length="248" mass="25765">MPAMPAMPLLTVGHRGLMGVEPENTLRSFRRAEREGVDAVELDLHLSRDGHLVVMHDATVDRTTDGTGRVGELTLAELRMLDAGLGERVPVFGEAAGAVALPVQAEIKDRAAARVLAAALGEPALARRVRVISFHDEALRETGKLLPGVSLALVTGGSTSSAPERAAALGAGMISCELARLDEDTVRRAREAGIEVIAWTVNTPAELARVRELGLDGVVTDRPEIVRAARTGAGAGTGPASVPASAAG</sequence>
<evidence type="ECO:0000313" key="3">
    <source>
        <dbReference type="Proteomes" id="UP000199207"/>
    </source>
</evidence>
<reference evidence="2 3" key="1">
    <citation type="submission" date="2016-10" db="EMBL/GenBank/DDBJ databases">
        <authorList>
            <person name="de Groot N.N."/>
        </authorList>
    </citation>
    <scope>NUCLEOTIDE SEQUENCE [LARGE SCALE GENOMIC DNA]</scope>
    <source>
        <strain evidence="2 3">CGMCC 4.5739</strain>
    </source>
</reference>
<dbReference type="Gene3D" id="3.20.20.190">
    <property type="entry name" value="Phosphatidylinositol (PI) phosphodiesterase"/>
    <property type="match status" value="1"/>
</dbReference>
<dbReference type="InterPro" id="IPR030395">
    <property type="entry name" value="GP_PDE_dom"/>
</dbReference>
<dbReference type="PROSITE" id="PS51704">
    <property type="entry name" value="GP_PDE"/>
    <property type="match status" value="1"/>
</dbReference>
<dbReference type="STRING" id="910347.SAMN05421773_109101"/>
<dbReference type="AlphaFoldDB" id="A0A1I1PKD9"/>
<feature type="domain" description="GP-PDE" evidence="1">
    <location>
        <begin position="9"/>
        <end position="230"/>
    </location>
</feature>
<evidence type="ECO:0000259" key="1">
    <source>
        <dbReference type="PROSITE" id="PS51704"/>
    </source>
</evidence>
<evidence type="ECO:0000313" key="2">
    <source>
        <dbReference type="EMBL" id="SFD07433.1"/>
    </source>
</evidence>
<dbReference type="Pfam" id="PF03009">
    <property type="entry name" value="GDPD"/>
    <property type="match status" value="1"/>
</dbReference>
<name>A0A1I1PKD9_9ACTN</name>
<dbReference type="GO" id="GO:0008081">
    <property type="term" value="F:phosphoric diester hydrolase activity"/>
    <property type="evidence" value="ECO:0007669"/>
    <property type="project" value="InterPro"/>
</dbReference>
<dbReference type="GO" id="GO:0006629">
    <property type="term" value="P:lipid metabolic process"/>
    <property type="evidence" value="ECO:0007669"/>
    <property type="project" value="InterPro"/>
</dbReference>
<protein>
    <submittedName>
        <fullName evidence="2">Glycerophosphoryl diester phosphodiesterase</fullName>
    </submittedName>
</protein>
<proteinExistence type="predicted"/>
<dbReference type="InterPro" id="IPR017946">
    <property type="entry name" value="PLC-like_Pdiesterase_TIM-brl"/>
</dbReference>
<dbReference type="PANTHER" id="PTHR46211">
    <property type="entry name" value="GLYCEROPHOSPHORYL DIESTER PHOSPHODIESTERASE"/>
    <property type="match status" value="1"/>
</dbReference>
<accession>A0A1I1PKD9</accession>
<organism evidence="2 3">
    <name type="scientific">Streptomyces aidingensis</name>
    <dbReference type="NCBI Taxonomy" id="910347"/>
    <lineage>
        <taxon>Bacteria</taxon>
        <taxon>Bacillati</taxon>
        <taxon>Actinomycetota</taxon>
        <taxon>Actinomycetes</taxon>
        <taxon>Kitasatosporales</taxon>
        <taxon>Streptomycetaceae</taxon>
        <taxon>Streptomyces</taxon>
    </lineage>
</organism>